<dbReference type="EMBL" id="CAADGH010000145">
    <property type="protein sequence ID" value="VFK77483.1"/>
    <property type="molecule type" value="Genomic_DNA"/>
</dbReference>
<organism evidence="1">
    <name type="scientific">Candidatus Kentrum sp. MB</name>
    <dbReference type="NCBI Taxonomy" id="2138164"/>
    <lineage>
        <taxon>Bacteria</taxon>
        <taxon>Pseudomonadati</taxon>
        <taxon>Pseudomonadota</taxon>
        <taxon>Gammaproteobacteria</taxon>
        <taxon>Candidatus Kentrum</taxon>
    </lineage>
</organism>
<evidence type="ECO:0000313" key="3">
    <source>
        <dbReference type="EMBL" id="VFK77483.1"/>
    </source>
</evidence>
<evidence type="ECO:0000313" key="2">
    <source>
        <dbReference type="EMBL" id="VFK35646.1"/>
    </source>
</evidence>
<sequence length="115" mass="12510">MKRLTISFGLLMFFTLTNLVFAGSSGITNIVSIESRESGYHAVYISGTMPDEGCTLLDRGILIASTPGAESMFNVAMAALDKQNSVLIRVDGCTIIEPVQPEHTAPHIRKIHIYP</sequence>
<accession>A0A450XUV2</accession>
<dbReference type="EMBL" id="CAADFQ010000134">
    <property type="protein sequence ID" value="VFK35646.1"/>
    <property type="molecule type" value="Genomic_DNA"/>
</dbReference>
<name>A0A450XUV2_9GAMM</name>
<proteinExistence type="predicted"/>
<protein>
    <submittedName>
        <fullName evidence="1">Uncharacterized protein</fullName>
    </submittedName>
</protein>
<gene>
    <name evidence="1" type="ORF">BECKMB1821G_GA0114241_11359</name>
    <name evidence="3" type="ORF">BECKMB1821H_GA0114242_11459</name>
    <name evidence="2" type="ORF">BECKMB1821I_GA0114274_113410</name>
</gene>
<dbReference type="AlphaFoldDB" id="A0A450XUV2"/>
<reference evidence="1" key="1">
    <citation type="submission" date="2019-02" db="EMBL/GenBank/DDBJ databases">
        <authorList>
            <person name="Gruber-Vodicka R. H."/>
            <person name="Seah K. B. B."/>
        </authorList>
    </citation>
    <scope>NUCLEOTIDE SEQUENCE</scope>
    <source>
        <strain evidence="1">BECK_BZ197</strain>
        <strain evidence="3">BECK_BZ198</strain>
        <strain evidence="2">BECK_BZ199</strain>
    </source>
</reference>
<dbReference type="EMBL" id="CAADFO010000135">
    <property type="protein sequence ID" value="VFK33052.1"/>
    <property type="molecule type" value="Genomic_DNA"/>
</dbReference>
<evidence type="ECO:0000313" key="1">
    <source>
        <dbReference type="EMBL" id="VFK33052.1"/>
    </source>
</evidence>